<accession>A0A4V1LES1</accession>
<evidence type="ECO:0000313" key="2">
    <source>
        <dbReference type="Proteomes" id="UP000290921"/>
    </source>
</evidence>
<sequence>MAIDLKQYFKDLDTIEELKLKREKGNITERVDAMLKIMELERTYIDFKFAFKYLSEEDKKYIFLKFEKKLSAKELANIFHVAKSTLYRREKRMIKQMEEIINL</sequence>
<dbReference type="EMBL" id="QMAP01000005">
    <property type="protein sequence ID" value="RXI49125.1"/>
    <property type="molecule type" value="Genomic_DNA"/>
</dbReference>
<dbReference type="RefSeq" id="WP_129030311.1">
    <property type="nucleotide sequence ID" value="NZ_QMAP01000005.1"/>
</dbReference>
<dbReference type="SUPFAM" id="SSF88659">
    <property type="entry name" value="Sigma3 and sigma4 domains of RNA polymerase sigma factors"/>
    <property type="match status" value="1"/>
</dbReference>
<evidence type="ECO:0000313" key="1">
    <source>
        <dbReference type="EMBL" id="RXI49125.1"/>
    </source>
</evidence>
<dbReference type="InterPro" id="IPR013324">
    <property type="entry name" value="RNA_pol_sigma_r3/r4-like"/>
</dbReference>
<dbReference type="Proteomes" id="UP000290921">
    <property type="component" value="Unassembled WGS sequence"/>
</dbReference>
<organism evidence="1 2">
    <name type="scientific">Clostridium tetani</name>
    <dbReference type="NCBI Taxonomy" id="1513"/>
    <lineage>
        <taxon>Bacteria</taxon>
        <taxon>Bacillati</taxon>
        <taxon>Bacillota</taxon>
        <taxon>Clostridia</taxon>
        <taxon>Eubacteriales</taxon>
        <taxon>Clostridiaceae</taxon>
        <taxon>Clostridium</taxon>
    </lineage>
</organism>
<reference evidence="1 2" key="1">
    <citation type="submission" date="2018-06" db="EMBL/GenBank/DDBJ databases">
        <title>Genome conservation of Clostridium tetani.</title>
        <authorList>
            <person name="Bruggemann H."/>
            <person name="Popoff M.R."/>
        </authorList>
    </citation>
    <scope>NUCLEOTIDE SEQUENCE [LARGE SCALE GENOMIC DNA]</scope>
    <source>
        <strain evidence="1 2">2017.061</strain>
    </source>
</reference>
<proteinExistence type="predicted"/>
<dbReference type="AlphaFoldDB" id="A0A4V1LES1"/>
<protein>
    <submittedName>
        <fullName evidence="1">Uncharacterized protein</fullName>
    </submittedName>
</protein>
<name>A0A4V1LES1_CLOTA</name>
<gene>
    <name evidence="1" type="ORF">DP130_06865</name>
</gene>
<comment type="caution">
    <text evidence="1">The sequence shown here is derived from an EMBL/GenBank/DDBJ whole genome shotgun (WGS) entry which is preliminary data.</text>
</comment>